<dbReference type="InterPro" id="IPR011010">
    <property type="entry name" value="DNA_brk_join_enz"/>
</dbReference>
<dbReference type="Proteomes" id="UP001579974">
    <property type="component" value="Unassembled WGS sequence"/>
</dbReference>
<dbReference type="EMBL" id="JBDXSU010000040">
    <property type="protein sequence ID" value="MFB5193119.1"/>
    <property type="molecule type" value="Genomic_DNA"/>
</dbReference>
<evidence type="ECO:0000259" key="2">
    <source>
        <dbReference type="Pfam" id="PF00589"/>
    </source>
</evidence>
<dbReference type="Pfam" id="PF00589">
    <property type="entry name" value="Phage_integrase"/>
    <property type="match status" value="1"/>
</dbReference>
<comment type="caution">
    <text evidence="3">The sequence shown here is derived from an EMBL/GenBank/DDBJ whole genome shotgun (WGS) entry which is preliminary data.</text>
</comment>
<feature type="domain" description="Tyr recombinase" evidence="2">
    <location>
        <begin position="16"/>
        <end position="74"/>
    </location>
</feature>
<evidence type="ECO:0000313" key="3">
    <source>
        <dbReference type="EMBL" id="MFB5193119.1"/>
    </source>
</evidence>
<gene>
    <name evidence="3" type="ORF">KKP3000_003064</name>
</gene>
<sequence length="76" mass="8697">MESIVGTLEEAVESLVVNKHHEIRYWIGLFLAVMTGIRKGEVLALRWSDIDFEGATEQIQQNQLTHEHSMMLSTDL</sequence>
<evidence type="ECO:0000313" key="4">
    <source>
        <dbReference type="Proteomes" id="UP001579974"/>
    </source>
</evidence>
<name>A0ABV5ALF8_9BACL</name>
<keyword evidence="1" id="KW-0233">DNA recombination</keyword>
<dbReference type="InterPro" id="IPR002104">
    <property type="entry name" value="Integrase_catalytic"/>
</dbReference>
<proteinExistence type="predicted"/>
<dbReference type="SUPFAM" id="SSF56349">
    <property type="entry name" value="DNA breaking-rejoining enzymes"/>
    <property type="match status" value="1"/>
</dbReference>
<keyword evidence="4" id="KW-1185">Reference proteome</keyword>
<protein>
    <submittedName>
        <fullName evidence="3">Tyrosine-type recombinase/integrase</fullName>
    </submittedName>
</protein>
<evidence type="ECO:0000256" key="1">
    <source>
        <dbReference type="ARBA" id="ARBA00023172"/>
    </source>
</evidence>
<organism evidence="3 4">
    <name type="scientific">Alicyclobacillus fastidiosus</name>
    <dbReference type="NCBI Taxonomy" id="392011"/>
    <lineage>
        <taxon>Bacteria</taxon>
        <taxon>Bacillati</taxon>
        <taxon>Bacillota</taxon>
        <taxon>Bacilli</taxon>
        <taxon>Bacillales</taxon>
        <taxon>Alicyclobacillaceae</taxon>
        <taxon>Alicyclobacillus</taxon>
    </lineage>
</organism>
<accession>A0ABV5ALF8</accession>
<dbReference type="Gene3D" id="1.10.443.10">
    <property type="entry name" value="Intergrase catalytic core"/>
    <property type="match status" value="1"/>
</dbReference>
<dbReference type="InterPro" id="IPR013762">
    <property type="entry name" value="Integrase-like_cat_sf"/>
</dbReference>
<reference evidence="3 4" key="1">
    <citation type="journal article" date="2024" name="Int. J. Mol. Sci.">
        <title>Exploration of Alicyclobacillus spp. Genome in Search of Antibiotic Resistance.</title>
        <authorList>
            <person name="Bucka-Kolendo J."/>
            <person name="Kiousi D.E."/>
            <person name="Dekowska A."/>
            <person name="Mikolajczuk-Szczyrba A."/>
            <person name="Karadedos D.M."/>
            <person name="Michael P."/>
            <person name="Galanis A."/>
            <person name="Sokolowska B."/>
        </authorList>
    </citation>
    <scope>NUCLEOTIDE SEQUENCE [LARGE SCALE GENOMIC DNA]</scope>
    <source>
        <strain evidence="3 4">KKP 3000</strain>
    </source>
</reference>